<dbReference type="Proteomes" id="UP001220662">
    <property type="component" value="Unassembled WGS sequence"/>
</dbReference>
<dbReference type="EMBL" id="JARJLR010000227">
    <property type="protein sequence ID" value="MDF3842590.1"/>
    <property type="molecule type" value="Genomic_DNA"/>
</dbReference>
<name>A0A127MM16_9PSED</name>
<feature type="transmembrane region" description="Helical" evidence="1">
    <location>
        <begin position="66"/>
        <end position="84"/>
    </location>
</feature>
<gene>
    <name evidence="2" type="ORF">A9C11_03980</name>
    <name evidence="3" type="ORF">P3W55_12815</name>
    <name evidence="4" type="ORF">SAMN05216577_120111</name>
</gene>
<organism evidence="2 5">
    <name type="scientific">Pseudomonas citronellolis</name>
    <dbReference type="NCBI Taxonomy" id="53408"/>
    <lineage>
        <taxon>Bacteria</taxon>
        <taxon>Pseudomonadati</taxon>
        <taxon>Pseudomonadota</taxon>
        <taxon>Gammaproteobacteria</taxon>
        <taxon>Pseudomonadales</taxon>
        <taxon>Pseudomonadaceae</taxon>
        <taxon>Pseudomonas</taxon>
    </lineage>
</organism>
<dbReference type="EMBL" id="FOLS01000020">
    <property type="protein sequence ID" value="SFD24438.1"/>
    <property type="molecule type" value="Genomic_DNA"/>
</dbReference>
<dbReference type="RefSeq" id="WP_009617233.1">
    <property type="nucleotide sequence ID" value="NZ_BDGS01000001.1"/>
</dbReference>
<dbReference type="PIRSF" id="PIRSF005610">
    <property type="entry name" value="SirB"/>
    <property type="match status" value="1"/>
</dbReference>
<protein>
    <submittedName>
        <fullName evidence="2">Regulator SirB</fullName>
    </submittedName>
    <submittedName>
        <fullName evidence="3">SirB2 family protein</fullName>
    </submittedName>
    <submittedName>
        <fullName evidence="4">Uncharacterized membrane protein SirB2</fullName>
    </submittedName>
</protein>
<accession>A0A127MM16</accession>
<dbReference type="EMBL" id="CP015878">
    <property type="protein sequence ID" value="ANI13188.1"/>
    <property type="molecule type" value="Genomic_DNA"/>
</dbReference>
<reference evidence="3" key="3">
    <citation type="submission" date="2023-03" db="EMBL/GenBank/DDBJ databases">
        <title>Draft assemblies of triclosan tolerant bacteria isolated from returned activated sludge.</title>
        <authorList>
            <person name="Van Hamelsveld S."/>
        </authorList>
    </citation>
    <scope>NUCLEOTIDE SEQUENCE</scope>
    <source>
        <strain evidence="3">GW210015_S63</strain>
    </source>
</reference>
<feature type="transmembrane region" description="Helical" evidence="1">
    <location>
        <begin position="43"/>
        <end position="60"/>
    </location>
</feature>
<dbReference type="OrthoDB" id="6902218at2"/>
<dbReference type="KEGG" id="pcq:PcP3B5_08430"/>
<keyword evidence="1" id="KW-1133">Transmembrane helix</keyword>
<sequence>MYLWLKHLHITLAVLSSLLFLWRLGLSWRGRRLAGWQRWAPHLVDSLLLLSALGLVHLAMPWPLPLWLQAKLGLLVGYIVLAAFAMRSAARGPKALLSALALACLGGIFYLALNKPWW</sequence>
<evidence type="ECO:0000313" key="2">
    <source>
        <dbReference type="EMBL" id="ANI13188.1"/>
    </source>
</evidence>
<dbReference type="Proteomes" id="UP000183385">
    <property type="component" value="Unassembled WGS sequence"/>
</dbReference>
<evidence type="ECO:0000313" key="5">
    <source>
        <dbReference type="Proteomes" id="UP000077748"/>
    </source>
</evidence>
<feature type="transmembrane region" description="Helical" evidence="1">
    <location>
        <begin position="96"/>
        <end position="113"/>
    </location>
</feature>
<evidence type="ECO:0000313" key="3">
    <source>
        <dbReference type="EMBL" id="MDF3842590.1"/>
    </source>
</evidence>
<feature type="transmembrane region" description="Helical" evidence="1">
    <location>
        <begin position="6"/>
        <end position="22"/>
    </location>
</feature>
<keyword evidence="1" id="KW-0472">Membrane</keyword>
<dbReference type="GeneID" id="72994022"/>
<reference evidence="2 5" key="1">
    <citation type="submission" date="2016-05" db="EMBL/GenBank/DDBJ databases">
        <title>Genome Sequence of Pseudomonas citronellolis Strain SJTE-3, an Estrogens and Persistent Organic Pollutants degradation strain.</title>
        <authorList>
            <person name="Liang R."/>
        </authorList>
    </citation>
    <scope>NUCLEOTIDE SEQUENCE [LARGE SCALE GENOMIC DNA]</scope>
    <source>
        <strain evidence="2 5">SJTE-3</strain>
    </source>
</reference>
<evidence type="ECO:0000313" key="4">
    <source>
        <dbReference type="EMBL" id="SFD24438.1"/>
    </source>
</evidence>
<dbReference type="GO" id="GO:0005886">
    <property type="term" value="C:plasma membrane"/>
    <property type="evidence" value="ECO:0007669"/>
    <property type="project" value="TreeGrafter"/>
</dbReference>
<reference evidence="4 6" key="2">
    <citation type="submission" date="2016-10" db="EMBL/GenBank/DDBJ databases">
        <authorList>
            <person name="Varghese N."/>
            <person name="Submissions S."/>
        </authorList>
    </citation>
    <scope>NUCLEOTIDE SEQUENCE [LARGE SCALE GENOMIC DNA]</scope>
    <source>
        <strain evidence="4 6">LMG 18378</strain>
    </source>
</reference>
<dbReference type="PANTHER" id="PTHR39594">
    <property type="entry name" value="PROTEIN YCHQ"/>
    <property type="match status" value="1"/>
</dbReference>
<evidence type="ECO:0000256" key="1">
    <source>
        <dbReference type="SAM" id="Phobius"/>
    </source>
</evidence>
<evidence type="ECO:0000313" key="6">
    <source>
        <dbReference type="Proteomes" id="UP000183385"/>
    </source>
</evidence>
<dbReference type="Pfam" id="PF04247">
    <property type="entry name" value="SirB"/>
    <property type="match status" value="1"/>
</dbReference>
<proteinExistence type="predicted"/>
<keyword evidence="1" id="KW-0812">Transmembrane</keyword>
<dbReference type="Proteomes" id="UP000077748">
    <property type="component" value="Chromosome"/>
</dbReference>
<keyword evidence="6" id="KW-1185">Reference proteome</keyword>
<dbReference type="PANTHER" id="PTHR39594:SF1">
    <property type="entry name" value="PROTEIN YCHQ"/>
    <property type="match status" value="1"/>
</dbReference>
<dbReference type="InterPro" id="IPR007360">
    <property type="entry name" value="SirB"/>
</dbReference>
<dbReference type="STRING" id="53408.A9C11_03980"/>
<dbReference type="AlphaFoldDB" id="A0A127MM16"/>